<name>A0A1Y1U630_9TREE</name>
<accession>A0A1Y1U630</accession>
<dbReference type="GeneID" id="33559096"/>
<gene>
    <name evidence="2" type="ORF">BD324DRAFT_639843</name>
</gene>
<dbReference type="RefSeq" id="XP_021867787.1">
    <property type="nucleotide sequence ID" value="XM_022017287.1"/>
</dbReference>
<reference evidence="2 3" key="1">
    <citation type="submission" date="2017-03" db="EMBL/GenBank/DDBJ databases">
        <title>Widespread Adenine N6-methylation of Active Genes in Fungi.</title>
        <authorList>
            <consortium name="DOE Joint Genome Institute"/>
            <person name="Mondo S.J."/>
            <person name="Dannebaum R.O."/>
            <person name="Kuo R.C."/>
            <person name="Louie K.B."/>
            <person name="Bewick A.J."/>
            <person name="Labutti K."/>
            <person name="Haridas S."/>
            <person name="Kuo A."/>
            <person name="Salamov A."/>
            <person name="Ahrendt S.R."/>
            <person name="Lau R."/>
            <person name="Bowen B.P."/>
            <person name="Lipzen A."/>
            <person name="Sullivan W."/>
            <person name="Andreopoulos W.B."/>
            <person name="Clum A."/>
            <person name="Lindquist E."/>
            <person name="Daum C."/>
            <person name="Northen T.R."/>
            <person name="Ramamoorthy G."/>
            <person name="Schmitz R.J."/>
            <person name="Gryganskyi A."/>
            <person name="Culley D."/>
            <person name="Magnuson J."/>
            <person name="James T.Y."/>
            <person name="O'Malley M.A."/>
            <person name="Stajich J.E."/>
            <person name="Spatafora J.W."/>
            <person name="Visel A."/>
            <person name="Grigoriev I.V."/>
        </authorList>
    </citation>
    <scope>NUCLEOTIDE SEQUENCE [LARGE SCALE GENOMIC DNA]</scope>
    <source>
        <strain evidence="2 3">NRRL Y-17943</strain>
    </source>
</reference>
<sequence>MLGSWFPDVGPEPILLTWSGGTAPYILSIIPGGDTSSAPLETLVSDTSDTSYTWTVNLAAGTEVNIKVTDNTGVSQYSSQKDILSGGSSSCLNSTATSIAGAAGATTGATSAASSSSTGSSGSSTSSSMGSMTSSMSSMASSSMGSSTSGSSASSTSSSSSSSSSKAATTSGAAFKKYEAPAALLAIFGGIAALL</sequence>
<feature type="region of interest" description="Disordered" evidence="1">
    <location>
        <begin position="108"/>
        <end position="167"/>
    </location>
</feature>
<protein>
    <recommendedName>
        <fullName evidence="4">Ser-Thr-rich glycosyl-phosphatidyl-inositol-anchored membrane family-domain-containing protein</fullName>
    </recommendedName>
</protein>
<dbReference type="AlphaFoldDB" id="A0A1Y1U630"/>
<evidence type="ECO:0000313" key="3">
    <source>
        <dbReference type="Proteomes" id="UP000193218"/>
    </source>
</evidence>
<dbReference type="InParanoid" id="A0A1Y1U630"/>
<evidence type="ECO:0000256" key="1">
    <source>
        <dbReference type="SAM" id="MobiDB-lite"/>
    </source>
</evidence>
<dbReference type="PANTHER" id="PTHR37487:SF2">
    <property type="entry name" value="EXPRESSED PROTEIN"/>
    <property type="match status" value="1"/>
</dbReference>
<keyword evidence="3" id="KW-1185">Reference proteome</keyword>
<dbReference type="PANTHER" id="PTHR37487">
    <property type="entry name" value="CHROMOSOME 1, WHOLE GENOME SHOTGUN SEQUENCE"/>
    <property type="match status" value="1"/>
</dbReference>
<evidence type="ECO:0000313" key="2">
    <source>
        <dbReference type="EMBL" id="ORX33452.1"/>
    </source>
</evidence>
<organism evidence="2 3">
    <name type="scientific">Kockovaella imperatae</name>
    <dbReference type="NCBI Taxonomy" id="4999"/>
    <lineage>
        <taxon>Eukaryota</taxon>
        <taxon>Fungi</taxon>
        <taxon>Dikarya</taxon>
        <taxon>Basidiomycota</taxon>
        <taxon>Agaricomycotina</taxon>
        <taxon>Tremellomycetes</taxon>
        <taxon>Tremellales</taxon>
        <taxon>Cuniculitremaceae</taxon>
        <taxon>Kockovaella</taxon>
    </lineage>
</organism>
<evidence type="ECO:0008006" key="4">
    <source>
        <dbReference type="Google" id="ProtNLM"/>
    </source>
</evidence>
<comment type="caution">
    <text evidence="2">The sequence shown here is derived from an EMBL/GenBank/DDBJ whole genome shotgun (WGS) entry which is preliminary data.</text>
</comment>
<proteinExistence type="predicted"/>
<dbReference type="STRING" id="4999.A0A1Y1U630"/>
<dbReference type="EMBL" id="NBSH01000021">
    <property type="protein sequence ID" value="ORX33452.1"/>
    <property type="molecule type" value="Genomic_DNA"/>
</dbReference>
<dbReference type="OrthoDB" id="3362246at2759"/>
<dbReference type="Proteomes" id="UP000193218">
    <property type="component" value="Unassembled WGS sequence"/>
</dbReference>